<reference evidence="9" key="2">
    <citation type="submission" date="2022-07" db="EMBL/GenBank/DDBJ databases">
        <authorList>
            <person name="Goncalves M.F.M."/>
            <person name="Hilario S."/>
            <person name="Van De Peer Y."/>
            <person name="Esteves A.C."/>
            <person name="Alves A."/>
        </authorList>
    </citation>
    <scope>NUCLEOTIDE SEQUENCE</scope>
    <source>
        <strain evidence="9">MUM 19.33</strain>
    </source>
</reference>
<evidence type="ECO:0000256" key="4">
    <source>
        <dbReference type="ARBA" id="ARBA00023002"/>
    </source>
</evidence>
<evidence type="ECO:0000259" key="7">
    <source>
        <dbReference type="Pfam" id="PF01266"/>
    </source>
</evidence>
<proteinExistence type="inferred from homology"/>
<name>A0A9P9XVT9_9HYPO</name>
<evidence type="ECO:0000256" key="3">
    <source>
        <dbReference type="ARBA" id="ARBA00022827"/>
    </source>
</evidence>
<keyword evidence="6" id="KW-0812">Transmembrane</keyword>
<organism evidence="9 10">
    <name type="scientific">Emericellopsis cladophorae</name>
    <dbReference type="NCBI Taxonomy" id="2686198"/>
    <lineage>
        <taxon>Eukaryota</taxon>
        <taxon>Fungi</taxon>
        <taxon>Dikarya</taxon>
        <taxon>Ascomycota</taxon>
        <taxon>Pezizomycotina</taxon>
        <taxon>Sordariomycetes</taxon>
        <taxon>Hypocreomycetidae</taxon>
        <taxon>Hypocreales</taxon>
        <taxon>Bionectriaceae</taxon>
        <taxon>Emericellopsis</taxon>
    </lineage>
</organism>
<dbReference type="GO" id="GO:0071949">
    <property type="term" value="F:FAD binding"/>
    <property type="evidence" value="ECO:0007669"/>
    <property type="project" value="InterPro"/>
</dbReference>
<reference evidence="9" key="1">
    <citation type="journal article" date="2021" name="J Fungi (Basel)">
        <title>Genomic and Metabolomic Analyses of the Marine Fungus Emericellopsis cladophorae: Insights into Saltwater Adaptability Mechanisms and Its Biosynthetic Potential.</title>
        <authorList>
            <person name="Goncalves M.F.M."/>
            <person name="Hilario S."/>
            <person name="Van de Peer Y."/>
            <person name="Esteves A.C."/>
            <person name="Alves A."/>
        </authorList>
    </citation>
    <scope>NUCLEOTIDE SEQUENCE</scope>
    <source>
        <strain evidence="9">MUM 19.33</strain>
    </source>
</reference>
<dbReference type="Gene3D" id="3.50.50.60">
    <property type="entry name" value="FAD/NAD(P)-binding domain"/>
    <property type="match status" value="1"/>
</dbReference>
<keyword evidence="5" id="KW-0503">Monooxygenase</keyword>
<keyword evidence="4" id="KW-0560">Oxidoreductase</keyword>
<dbReference type="SUPFAM" id="SSF51905">
    <property type="entry name" value="FAD/NAD(P)-binding domain"/>
    <property type="match status" value="1"/>
</dbReference>
<evidence type="ECO:0000256" key="2">
    <source>
        <dbReference type="ARBA" id="ARBA00022630"/>
    </source>
</evidence>
<evidence type="ECO:0000256" key="5">
    <source>
        <dbReference type="ARBA" id="ARBA00023033"/>
    </source>
</evidence>
<dbReference type="InterPro" id="IPR006076">
    <property type="entry name" value="FAD-dep_OxRdtase"/>
</dbReference>
<keyword evidence="6" id="KW-1133">Transmembrane helix</keyword>
<accession>A0A9P9XVT9</accession>
<dbReference type="Proteomes" id="UP001055219">
    <property type="component" value="Unassembled WGS sequence"/>
</dbReference>
<dbReference type="Pfam" id="PF01494">
    <property type="entry name" value="FAD_binding_3"/>
    <property type="match status" value="1"/>
</dbReference>
<comment type="similarity">
    <text evidence="1">Belongs to the paxM FAD-dependent monooxygenase family.</text>
</comment>
<keyword evidence="3" id="KW-0274">FAD</keyword>
<evidence type="ECO:0000256" key="6">
    <source>
        <dbReference type="SAM" id="Phobius"/>
    </source>
</evidence>
<evidence type="ECO:0000256" key="1">
    <source>
        <dbReference type="ARBA" id="ARBA00007992"/>
    </source>
</evidence>
<protein>
    <submittedName>
        <fullName evidence="9">3-hydroxybenzoate 6-hydroxylase</fullName>
    </submittedName>
</protein>
<evidence type="ECO:0000313" key="10">
    <source>
        <dbReference type="Proteomes" id="UP001055219"/>
    </source>
</evidence>
<sequence length="382" mass="42521">MAQPNFHVCIVGAGIVGLASSILLLRDGFEVTLLEKDGSLQASSSIQTLSGFYKTSEYTTESRRNRFRPLQDRYGAPVVAVHRAFLRQVLYDEAVARGANVRLGTAVKLEASDLKHGVLKISESESICADLFIGADGANSALREAITGRKLKLIPHGFVVYRILIDESLIQAQPSLQHFVEEPVITVWLGPKSQAITYSLHGLFNIAFTRPWSDEPFYTPQKGDLDEFRAELKAEGWATELQELIGLATECHRWMFIEPEIDDENTPWVDESGRAQGAAMGLESASILAHVLNNAKGHAQTGAALRVYEVLRKERSARIIRASLKNGRLWQLPNGPLQRERDRELRNDTPSAGFPNLLADPFFQEWLWGFDATKAMDEASTF</sequence>
<dbReference type="AlphaFoldDB" id="A0A9P9XVT9"/>
<comment type="caution">
    <text evidence="9">The sequence shown here is derived from an EMBL/GenBank/DDBJ whole genome shotgun (WGS) entry which is preliminary data.</text>
</comment>
<gene>
    <name evidence="9" type="ORF">J7T54_005854</name>
</gene>
<feature type="transmembrane region" description="Helical" evidence="6">
    <location>
        <begin position="6"/>
        <end position="25"/>
    </location>
</feature>
<evidence type="ECO:0000259" key="8">
    <source>
        <dbReference type="Pfam" id="PF01494"/>
    </source>
</evidence>
<dbReference type="EMBL" id="JAGIXG020000060">
    <property type="protein sequence ID" value="KAI6778751.1"/>
    <property type="molecule type" value="Genomic_DNA"/>
</dbReference>
<evidence type="ECO:0000313" key="9">
    <source>
        <dbReference type="EMBL" id="KAI6778751.1"/>
    </source>
</evidence>
<dbReference type="InterPro" id="IPR002938">
    <property type="entry name" value="FAD-bd"/>
</dbReference>
<dbReference type="InterPro" id="IPR050493">
    <property type="entry name" value="FAD-dep_Monooxygenase_BioMet"/>
</dbReference>
<dbReference type="Pfam" id="PF01266">
    <property type="entry name" value="DAO"/>
    <property type="match status" value="1"/>
</dbReference>
<dbReference type="GO" id="GO:0004497">
    <property type="term" value="F:monooxygenase activity"/>
    <property type="evidence" value="ECO:0007669"/>
    <property type="project" value="UniProtKB-KW"/>
</dbReference>
<dbReference type="GeneID" id="75832337"/>
<dbReference type="OrthoDB" id="1878542at2759"/>
<feature type="domain" description="FAD-binding" evidence="8">
    <location>
        <begin position="81"/>
        <end position="148"/>
    </location>
</feature>
<dbReference type="PANTHER" id="PTHR13789:SF147">
    <property type="entry name" value="PUTATIVE (AFU_ORTHOLOGUE AFUA_2G01950)-RELATED"/>
    <property type="match status" value="1"/>
</dbReference>
<keyword evidence="10" id="KW-1185">Reference proteome</keyword>
<dbReference type="PANTHER" id="PTHR13789">
    <property type="entry name" value="MONOOXYGENASE"/>
    <property type="match status" value="1"/>
</dbReference>
<keyword evidence="2" id="KW-0285">Flavoprotein</keyword>
<keyword evidence="6" id="KW-0472">Membrane</keyword>
<dbReference type="InterPro" id="IPR036188">
    <property type="entry name" value="FAD/NAD-bd_sf"/>
</dbReference>
<feature type="domain" description="FAD dependent oxidoreductase" evidence="7">
    <location>
        <begin position="7"/>
        <end position="44"/>
    </location>
</feature>
<dbReference type="RefSeq" id="XP_051359607.1">
    <property type="nucleotide sequence ID" value="XM_051509383.1"/>
</dbReference>